<organism evidence="3 4">
    <name type="scientific">candidate division WOR-1 bacterium RIFCSPHIGHO2_01_FULL_53_15</name>
    <dbReference type="NCBI Taxonomy" id="1802564"/>
    <lineage>
        <taxon>Bacteria</taxon>
        <taxon>Bacillati</taxon>
        <taxon>Saganbacteria</taxon>
    </lineage>
</organism>
<dbReference type="GO" id="GO:0003700">
    <property type="term" value="F:DNA-binding transcription factor activity"/>
    <property type="evidence" value="ECO:0007669"/>
    <property type="project" value="TreeGrafter"/>
</dbReference>
<dbReference type="GO" id="GO:0003677">
    <property type="term" value="F:DNA binding"/>
    <property type="evidence" value="ECO:0007669"/>
    <property type="project" value="UniProtKB-KW"/>
</dbReference>
<protein>
    <recommendedName>
        <fullName evidence="2">HTH cro/C1-type domain-containing protein</fullName>
    </recommendedName>
</protein>
<evidence type="ECO:0000256" key="1">
    <source>
        <dbReference type="ARBA" id="ARBA00023125"/>
    </source>
</evidence>
<dbReference type="Proteomes" id="UP000178724">
    <property type="component" value="Unassembled WGS sequence"/>
</dbReference>
<dbReference type="InterPro" id="IPR050807">
    <property type="entry name" value="TransReg_Diox_bact_type"/>
</dbReference>
<comment type="caution">
    <text evidence="3">The sequence shown here is derived from an EMBL/GenBank/DDBJ whole genome shotgun (WGS) entry which is preliminary data.</text>
</comment>
<dbReference type="AlphaFoldDB" id="A0A1F4Q488"/>
<evidence type="ECO:0000313" key="4">
    <source>
        <dbReference type="Proteomes" id="UP000178724"/>
    </source>
</evidence>
<dbReference type="PANTHER" id="PTHR46797">
    <property type="entry name" value="HTH-TYPE TRANSCRIPTIONAL REGULATOR"/>
    <property type="match status" value="1"/>
</dbReference>
<proteinExistence type="predicted"/>
<reference evidence="3 4" key="1">
    <citation type="journal article" date="2016" name="Nat. Commun.">
        <title>Thousands of microbial genomes shed light on interconnected biogeochemical processes in an aquifer system.</title>
        <authorList>
            <person name="Anantharaman K."/>
            <person name="Brown C.T."/>
            <person name="Hug L.A."/>
            <person name="Sharon I."/>
            <person name="Castelle C.J."/>
            <person name="Probst A.J."/>
            <person name="Thomas B.C."/>
            <person name="Singh A."/>
            <person name="Wilkins M.J."/>
            <person name="Karaoz U."/>
            <person name="Brodie E.L."/>
            <person name="Williams K.H."/>
            <person name="Hubbard S.S."/>
            <person name="Banfield J.F."/>
        </authorList>
    </citation>
    <scope>NUCLEOTIDE SEQUENCE [LARGE SCALE GENOMIC DNA]</scope>
</reference>
<dbReference type="CDD" id="cd00093">
    <property type="entry name" value="HTH_XRE"/>
    <property type="match status" value="1"/>
</dbReference>
<evidence type="ECO:0000313" key="3">
    <source>
        <dbReference type="EMBL" id="OGB90659.1"/>
    </source>
</evidence>
<dbReference type="EMBL" id="METM01000006">
    <property type="protein sequence ID" value="OGB90659.1"/>
    <property type="molecule type" value="Genomic_DNA"/>
</dbReference>
<dbReference type="Pfam" id="PF01381">
    <property type="entry name" value="HTH_3"/>
    <property type="match status" value="1"/>
</dbReference>
<dbReference type="PANTHER" id="PTHR46797:SF1">
    <property type="entry name" value="METHYLPHOSPHONATE SYNTHASE"/>
    <property type="match status" value="1"/>
</dbReference>
<gene>
    <name evidence="3" type="ORF">A2625_04455</name>
</gene>
<dbReference type="SUPFAM" id="SSF47413">
    <property type="entry name" value="lambda repressor-like DNA-binding domains"/>
    <property type="match status" value="1"/>
</dbReference>
<dbReference type="InterPro" id="IPR001387">
    <property type="entry name" value="Cro/C1-type_HTH"/>
</dbReference>
<dbReference type="SMART" id="SM00530">
    <property type="entry name" value="HTH_XRE"/>
    <property type="match status" value="1"/>
</dbReference>
<evidence type="ECO:0000259" key="2">
    <source>
        <dbReference type="PROSITE" id="PS50943"/>
    </source>
</evidence>
<accession>A0A1F4Q488</accession>
<dbReference type="InterPro" id="IPR010982">
    <property type="entry name" value="Lambda_DNA-bd_dom_sf"/>
</dbReference>
<name>A0A1F4Q488_UNCSA</name>
<keyword evidence="1" id="KW-0238">DNA-binding</keyword>
<sequence length="150" mass="16808">MSKIAKKLKENQLSKATQKGTLIPVEKLGQRLKDYREALGMTQAQLAKRLKVRQPVISRIEEDAASSSLKTIVRIAGVLECDFLGALVSRRSVADKVRWQAERAAKKVISRTYANMAMEKQAPSREAYAAQLARLIEELSTKPGPELWEE</sequence>
<dbReference type="GO" id="GO:0005829">
    <property type="term" value="C:cytosol"/>
    <property type="evidence" value="ECO:0007669"/>
    <property type="project" value="TreeGrafter"/>
</dbReference>
<dbReference type="Gene3D" id="1.10.260.40">
    <property type="entry name" value="lambda repressor-like DNA-binding domains"/>
    <property type="match status" value="1"/>
</dbReference>
<feature type="domain" description="HTH cro/C1-type" evidence="2">
    <location>
        <begin position="32"/>
        <end position="84"/>
    </location>
</feature>
<dbReference type="PROSITE" id="PS50943">
    <property type="entry name" value="HTH_CROC1"/>
    <property type="match status" value="1"/>
</dbReference>